<evidence type="ECO:0000313" key="8">
    <source>
        <dbReference type="Proteomes" id="UP000267223"/>
    </source>
</evidence>
<dbReference type="InterPro" id="IPR011330">
    <property type="entry name" value="Glyco_hydro/deAcase_b/a-brl"/>
</dbReference>
<feature type="signal peptide" evidence="6">
    <location>
        <begin position="1"/>
        <end position="19"/>
    </location>
</feature>
<gene>
    <name evidence="7" type="ORF">EFY79_09000</name>
</gene>
<dbReference type="Pfam" id="PF04794">
    <property type="entry name" value="YdjC"/>
    <property type="match status" value="1"/>
</dbReference>
<evidence type="ECO:0000256" key="2">
    <source>
        <dbReference type="ARBA" id="ARBA00022723"/>
    </source>
</evidence>
<comment type="caution">
    <text evidence="7">The sequence shown here is derived from an EMBL/GenBank/DDBJ whole genome shotgun (WGS) entry which is preliminary data.</text>
</comment>
<dbReference type="GO" id="GO:0019213">
    <property type="term" value="F:deacetylase activity"/>
    <property type="evidence" value="ECO:0007669"/>
    <property type="project" value="TreeGrafter"/>
</dbReference>
<evidence type="ECO:0000256" key="6">
    <source>
        <dbReference type="SAM" id="SignalP"/>
    </source>
</evidence>
<sequence>MKKIFLFIFLVAISFCSKAQDSTYAQRLGFPKDARVIILHMDDAGMSLSSDRGVEKVFEKGVANSTSVMMPCPWVPQMVRYIKAHPGIDAGLHLTLTSEWKDYRWGPLAGAAVVPGLVDSTGSMWRGVADVVKHASAEEVDKEMRAQLQRAEKMNFHPTHLDSHMGTLFATDAFLQKYIQLGIEKQIPVMFPGGHDTYISDEMKIPDNVLHSYQNLGKKIWDGGLPVLDDLLNSSYDWNPPADIVKNEKALAKWRVDLYEKAMLKLKPGVTMVIMHCTDPSSVFSEISDSGDKRRADMLAMLDAGFKKFLKDNGFVLTTWRELMERRQKIK</sequence>
<reference evidence="7 8" key="1">
    <citation type="submission" date="2018-11" db="EMBL/GenBank/DDBJ databases">
        <title>Draft genome sequence of Ferruginibacter sp. BO-59.</title>
        <authorList>
            <person name="Im W.T."/>
        </authorList>
    </citation>
    <scope>NUCLEOTIDE SEQUENCE [LARGE SCALE GENOMIC DNA]</scope>
    <source>
        <strain evidence="7 8">BO-59</strain>
    </source>
</reference>
<evidence type="ECO:0000256" key="5">
    <source>
        <dbReference type="ARBA" id="ARBA00023277"/>
    </source>
</evidence>
<organism evidence="7 8">
    <name type="scientific">Hanamia caeni</name>
    <dbReference type="NCBI Taxonomy" id="2294116"/>
    <lineage>
        <taxon>Bacteria</taxon>
        <taxon>Pseudomonadati</taxon>
        <taxon>Bacteroidota</taxon>
        <taxon>Chitinophagia</taxon>
        <taxon>Chitinophagales</taxon>
        <taxon>Chitinophagaceae</taxon>
        <taxon>Hanamia</taxon>
    </lineage>
</organism>
<comment type="cofactor">
    <cofactor evidence="1">
        <name>Mg(2+)</name>
        <dbReference type="ChEBI" id="CHEBI:18420"/>
    </cofactor>
</comment>
<keyword evidence="8" id="KW-1185">Reference proteome</keyword>
<dbReference type="OrthoDB" id="9774177at2"/>
<dbReference type="PANTHER" id="PTHR31609">
    <property type="entry name" value="YDJC DEACETYLASE FAMILY MEMBER"/>
    <property type="match status" value="1"/>
</dbReference>
<dbReference type="CDD" id="cd10802">
    <property type="entry name" value="YdjC_TTHB029_like"/>
    <property type="match status" value="1"/>
</dbReference>
<proteinExistence type="predicted"/>
<dbReference type="EMBL" id="RJJR01000006">
    <property type="protein sequence ID" value="RNI36891.1"/>
    <property type="molecule type" value="Genomic_DNA"/>
</dbReference>
<dbReference type="Proteomes" id="UP000267223">
    <property type="component" value="Unassembled WGS sequence"/>
</dbReference>
<keyword evidence="4" id="KW-0460">Magnesium</keyword>
<dbReference type="GO" id="GO:0046872">
    <property type="term" value="F:metal ion binding"/>
    <property type="evidence" value="ECO:0007669"/>
    <property type="project" value="UniProtKB-KW"/>
</dbReference>
<keyword evidence="6" id="KW-0732">Signal</keyword>
<protein>
    <submittedName>
        <fullName evidence="7">ChbG/HpnK family deacetylase</fullName>
    </submittedName>
</protein>
<dbReference type="RefSeq" id="WP_123120375.1">
    <property type="nucleotide sequence ID" value="NZ_RJJR01000006.1"/>
</dbReference>
<accession>A0A3M9NGN1</accession>
<dbReference type="AlphaFoldDB" id="A0A3M9NGN1"/>
<dbReference type="PANTHER" id="PTHR31609:SF1">
    <property type="entry name" value="CARBOHYDRATE DEACETYLASE"/>
    <property type="match status" value="1"/>
</dbReference>
<dbReference type="GO" id="GO:0016787">
    <property type="term" value="F:hydrolase activity"/>
    <property type="evidence" value="ECO:0007669"/>
    <property type="project" value="UniProtKB-KW"/>
</dbReference>
<keyword evidence="3" id="KW-0378">Hydrolase</keyword>
<dbReference type="GO" id="GO:0005975">
    <property type="term" value="P:carbohydrate metabolic process"/>
    <property type="evidence" value="ECO:0007669"/>
    <property type="project" value="InterPro"/>
</dbReference>
<evidence type="ECO:0000256" key="3">
    <source>
        <dbReference type="ARBA" id="ARBA00022801"/>
    </source>
</evidence>
<evidence type="ECO:0000313" key="7">
    <source>
        <dbReference type="EMBL" id="RNI36891.1"/>
    </source>
</evidence>
<keyword evidence="5" id="KW-0119">Carbohydrate metabolism</keyword>
<dbReference type="InterPro" id="IPR006879">
    <property type="entry name" value="YdjC-like"/>
</dbReference>
<evidence type="ECO:0000256" key="4">
    <source>
        <dbReference type="ARBA" id="ARBA00022842"/>
    </source>
</evidence>
<evidence type="ECO:0000256" key="1">
    <source>
        <dbReference type="ARBA" id="ARBA00001946"/>
    </source>
</evidence>
<feature type="chain" id="PRO_5017961280" evidence="6">
    <location>
        <begin position="20"/>
        <end position="331"/>
    </location>
</feature>
<name>A0A3M9NGN1_9BACT</name>
<dbReference type="SUPFAM" id="SSF88713">
    <property type="entry name" value="Glycoside hydrolase/deacetylase"/>
    <property type="match status" value="1"/>
</dbReference>
<keyword evidence="2" id="KW-0479">Metal-binding</keyword>
<dbReference type="Gene3D" id="3.20.20.370">
    <property type="entry name" value="Glycoside hydrolase/deacetylase"/>
    <property type="match status" value="1"/>
</dbReference>